<organism evidence="1 2">
    <name type="scientific">Methanococcus maripaludis</name>
    <name type="common">Methanococcus deltae</name>
    <dbReference type="NCBI Taxonomy" id="39152"/>
    <lineage>
        <taxon>Archaea</taxon>
        <taxon>Methanobacteriati</taxon>
        <taxon>Methanobacteriota</taxon>
        <taxon>Methanomada group</taxon>
        <taxon>Methanococci</taxon>
        <taxon>Methanococcales</taxon>
        <taxon>Methanococcaceae</taxon>
        <taxon>Methanococcus</taxon>
    </lineage>
</organism>
<gene>
    <name evidence="1" type="ORF">HNP97_001379</name>
</gene>
<evidence type="ECO:0000313" key="1">
    <source>
        <dbReference type="EMBL" id="MBB6067869.1"/>
    </source>
</evidence>
<dbReference type="RefSeq" id="WP_183546923.1">
    <property type="nucleotide sequence ID" value="NZ_JACHIQ010000002.1"/>
</dbReference>
<proteinExistence type="predicted"/>
<dbReference type="Proteomes" id="UP000584706">
    <property type="component" value="Unassembled WGS sequence"/>
</dbReference>
<reference evidence="1 2" key="1">
    <citation type="submission" date="2020-08" db="EMBL/GenBank/DDBJ databases">
        <title>Genomic Encyclopedia of Type Strains, Phase IV (KMG-V): Genome sequencing to study the core and pangenomes of soil and plant-associated prokaryotes.</title>
        <authorList>
            <person name="Whitman W."/>
        </authorList>
    </citation>
    <scope>NUCLEOTIDE SEQUENCE [LARGE SCALE GENOMIC DNA]</scope>
    <source>
        <strain evidence="1 2">DSM 7078</strain>
    </source>
</reference>
<sequence length="239" mass="25313">MGLPVINKPSSGEVFVDGYFVMFVAKTVTEKVTPTTGTITPTNANVVLGSEVIYDSTGKLLTSAAEGGDYTVTKDSANLGCVTAFAGLAGTGEHTITYTYLVLAFGGATGLSMKEDFEQEEKPMGCSFSKIVVGKGSSKSFSFKDIAYVDDLQVDAALSGTYETGDGYARHTSGGAKDLSIVAFVYGEEAELVYGKELPQEAYIVENGKVKSFGRDISAAEKSFDITSSKHRKIKYISA</sequence>
<dbReference type="AlphaFoldDB" id="A0A7J9S0Q2"/>
<dbReference type="EMBL" id="JACHIQ010000002">
    <property type="protein sequence ID" value="MBB6067869.1"/>
    <property type="molecule type" value="Genomic_DNA"/>
</dbReference>
<accession>A0A7J9S0Q2</accession>
<name>A0A7J9S0Q2_METMI</name>
<evidence type="ECO:0000313" key="2">
    <source>
        <dbReference type="Proteomes" id="UP000584706"/>
    </source>
</evidence>
<comment type="caution">
    <text evidence="1">The sequence shown here is derived from an EMBL/GenBank/DDBJ whole genome shotgun (WGS) entry which is preliminary data.</text>
</comment>
<protein>
    <submittedName>
        <fullName evidence="1">Uncharacterized protein</fullName>
    </submittedName>
</protein>